<dbReference type="InterPro" id="IPR036188">
    <property type="entry name" value="FAD/NAD-bd_sf"/>
</dbReference>
<evidence type="ECO:0000313" key="3">
    <source>
        <dbReference type="Proteomes" id="UP000579945"/>
    </source>
</evidence>
<dbReference type="SUPFAM" id="SSF51905">
    <property type="entry name" value="FAD/NAD(P)-binding domain"/>
    <property type="match status" value="1"/>
</dbReference>
<dbReference type="PRINTS" id="PR00420">
    <property type="entry name" value="RNGMNOXGNASE"/>
</dbReference>
<sequence length="397" mass="42636">MTTTTKHVLISGAGLAGPAMAYWLIRSGHAVTVVERAPALREGGQAVDFRGEAHLTMLERMGILEEVRRRRTEPGPLVLIDADGAEQVRLPASFTGGAVEITRGDLSRLLYDLTRESAEYVFGDSIAAMTESSDGVDVVFDSGARRGFDLVIGADGLHSNVRGLAFGEESRFLKPSGYYVGLFDAPNHLGLGSRALMYSEPGRGALVSPSEHDSGSVTVGCVFASGSLDYHHRDLDTQKRLLAEAYEGAGWELPELLAHLESSGSFYFDSISQIHMDGYTRGRVALIGDAGYGATMGGMGAGMSLIAAYVLAGELAEAGGDHEVAFARYEERIRGYAKACQRVAEGAGGFFAPKNVRRRNRVYKILASSFLIGVLDKLSTKAANSIKLKDYRFPARV</sequence>
<gene>
    <name evidence="2" type="ORF">FHR33_005249</name>
</gene>
<protein>
    <submittedName>
        <fullName evidence="2">2-polyprenyl-6-methoxyphenol hydroxylase-like FAD-dependent oxidoreductase</fullName>
    </submittedName>
</protein>
<dbReference type="Gene3D" id="3.50.50.60">
    <property type="entry name" value="FAD/NAD(P)-binding domain"/>
    <property type="match status" value="1"/>
</dbReference>
<dbReference type="GO" id="GO:0071949">
    <property type="term" value="F:FAD binding"/>
    <property type="evidence" value="ECO:0007669"/>
    <property type="project" value="InterPro"/>
</dbReference>
<feature type="domain" description="FAD-binding" evidence="1">
    <location>
        <begin position="7"/>
        <end position="320"/>
    </location>
</feature>
<accession>A0A7W5V5A5</accession>
<dbReference type="InterPro" id="IPR051704">
    <property type="entry name" value="FAD_aromatic-hydroxylase"/>
</dbReference>
<dbReference type="Proteomes" id="UP000579945">
    <property type="component" value="Unassembled WGS sequence"/>
</dbReference>
<dbReference type="PANTHER" id="PTHR46865:SF2">
    <property type="entry name" value="MONOOXYGENASE"/>
    <property type="match status" value="1"/>
</dbReference>
<evidence type="ECO:0000259" key="1">
    <source>
        <dbReference type="Pfam" id="PF01494"/>
    </source>
</evidence>
<dbReference type="InterPro" id="IPR002938">
    <property type="entry name" value="FAD-bd"/>
</dbReference>
<proteinExistence type="predicted"/>
<name>A0A7W5V5A5_9ACTN</name>
<evidence type="ECO:0000313" key="2">
    <source>
        <dbReference type="EMBL" id="MBB3729389.1"/>
    </source>
</evidence>
<dbReference type="Gene3D" id="3.30.9.10">
    <property type="entry name" value="D-Amino Acid Oxidase, subunit A, domain 2"/>
    <property type="match status" value="1"/>
</dbReference>
<dbReference type="AlphaFoldDB" id="A0A7W5V5A5"/>
<dbReference type="PANTHER" id="PTHR46865">
    <property type="entry name" value="OXIDOREDUCTASE-RELATED"/>
    <property type="match status" value="1"/>
</dbReference>
<dbReference type="GeneID" id="95391577"/>
<dbReference type="RefSeq" id="WP_183652623.1">
    <property type="nucleotide sequence ID" value="NZ_BAAAXX010000021.1"/>
</dbReference>
<dbReference type="Pfam" id="PF01494">
    <property type="entry name" value="FAD_binding_3"/>
    <property type="match status" value="1"/>
</dbReference>
<reference evidence="2 3" key="1">
    <citation type="submission" date="2020-08" db="EMBL/GenBank/DDBJ databases">
        <title>Sequencing the genomes of 1000 actinobacteria strains.</title>
        <authorList>
            <person name="Klenk H.-P."/>
        </authorList>
    </citation>
    <scope>NUCLEOTIDE SEQUENCE [LARGE SCALE GENOMIC DNA]</scope>
    <source>
        <strain evidence="2 3">DSM 44320</strain>
    </source>
</reference>
<dbReference type="EMBL" id="JACIBV010000001">
    <property type="protein sequence ID" value="MBB3729389.1"/>
    <property type="molecule type" value="Genomic_DNA"/>
</dbReference>
<comment type="caution">
    <text evidence="2">The sequence shown here is derived from an EMBL/GenBank/DDBJ whole genome shotgun (WGS) entry which is preliminary data.</text>
</comment>
<organism evidence="2 3">
    <name type="scientific">Nonomuraea dietziae</name>
    <dbReference type="NCBI Taxonomy" id="65515"/>
    <lineage>
        <taxon>Bacteria</taxon>
        <taxon>Bacillati</taxon>
        <taxon>Actinomycetota</taxon>
        <taxon>Actinomycetes</taxon>
        <taxon>Streptosporangiales</taxon>
        <taxon>Streptosporangiaceae</taxon>
        <taxon>Nonomuraea</taxon>
    </lineage>
</organism>
<keyword evidence="3" id="KW-1185">Reference proteome</keyword>